<accession>A0A7S1IQ52</accession>
<proteinExistence type="predicted"/>
<reference evidence="1" key="1">
    <citation type="submission" date="2021-01" db="EMBL/GenBank/DDBJ databases">
        <authorList>
            <person name="Corre E."/>
            <person name="Pelletier E."/>
            <person name="Niang G."/>
            <person name="Scheremetjew M."/>
            <person name="Finn R."/>
            <person name="Kale V."/>
            <person name="Holt S."/>
            <person name="Cochrane G."/>
            <person name="Meng A."/>
            <person name="Brown T."/>
            <person name="Cohen L."/>
        </authorList>
    </citation>
    <scope>NUCLEOTIDE SEQUENCE</scope>
    <source>
        <strain evidence="1">NIES-381</strain>
    </source>
</reference>
<organism evidence="1">
    <name type="scientific">Eutreptiella gymnastica</name>
    <dbReference type="NCBI Taxonomy" id="73025"/>
    <lineage>
        <taxon>Eukaryota</taxon>
        <taxon>Discoba</taxon>
        <taxon>Euglenozoa</taxon>
        <taxon>Euglenida</taxon>
        <taxon>Spirocuta</taxon>
        <taxon>Euglenophyceae</taxon>
        <taxon>Eutreptiales</taxon>
        <taxon>Eutreptiaceae</taxon>
        <taxon>Eutreptiella</taxon>
    </lineage>
</organism>
<evidence type="ECO:0000313" key="1">
    <source>
        <dbReference type="EMBL" id="CAD9019246.1"/>
    </source>
</evidence>
<protein>
    <submittedName>
        <fullName evidence="1">Uncharacterized protein</fullName>
    </submittedName>
</protein>
<dbReference type="AlphaFoldDB" id="A0A7S1IQ52"/>
<sequence length="117" mass="12590">MRSHGRRLHPAQHSVIACAPLRTQRRPISALGLASYTKGNGRVTNRLGPAWGHCTVSTTPSGPLVSPLPLPAWSCGLHPEHTPVPLTPRSLVEEDQTTPNALCVVQPIQANWPCLQA</sequence>
<gene>
    <name evidence="1" type="ORF">EGYM00392_LOCUS30360</name>
</gene>
<name>A0A7S1IQ52_9EUGL</name>
<dbReference type="PROSITE" id="PS51257">
    <property type="entry name" value="PROKAR_LIPOPROTEIN"/>
    <property type="match status" value="1"/>
</dbReference>
<dbReference type="EMBL" id="HBGA01081466">
    <property type="protein sequence ID" value="CAD9019246.1"/>
    <property type="molecule type" value="Transcribed_RNA"/>
</dbReference>